<proteinExistence type="predicted"/>
<sequence>MKTAIEKWSFAPKKRPRINSSTDHNCTVLYGQKRNALERGDELTEKRPDTGLR</sequence>
<organism evidence="2 3">
    <name type="scientific">Leptosphaeria maculans (strain JN3 / isolate v23.1.3 / race Av1-4-5-6-7-8)</name>
    <name type="common">Blackleg fungus</name>
    <name type="synonym">Phoma lingam</name>
    <dbReference type="NCBI Taxonomy" id="985895"/>
    <lineage>
        <taxon>Eukaryota</taxon>
        <taxon>Fungi</taxon>
        <taxon>Dikarya</taxon>
        <taxon>Ascomycota</taxon>
        <taxon>Pezizomycotina</taxon>
        <taxon>Dothideomycetes</taxon>
        <taxon>Pleosporomycetidae</taxon>
        <taxon>Pleosporales</taxon>
        <taxon>Pleosporineae</taxon>
        <taxon>Leptosphaeriaceae</taxon>
        <taxon>Plenodomus</taxon>
        <taxon>Plenodomus lingam/Leptosphaeria maculans species complex</taxon>
    </lineage>
</organism>
<keyword evidence="3" id="KW-1185">Reference proteome</keyword>
<feature type="region of interest" description="Disordered" evidence="1">
    <location>
        <begin position="1"/>
        <end position="24"/>
    </location>
</feature>
<dbReference type="HOGENOM" id="CLU_3069153_0_0_1"/>
<name>E5A6N8_LEPMJ</name>
<dbReference type="VEuPathDB" id="FungiDB:LEMA_uP085220.1"/>
<evidence type="ECO:0000256" key="1">
    <source>
        <dbReference type="SAM" id="MobiDB-lite"/>
    </source>
</evidence>
<dbReference type="EMBL" id="FP929135">
    <property type="protein sequence ID" value="CBX99283.1"/>
    <property type="molecule type" value="Genomic_DNA"/>
</dbReference>
<protein>
    <submittedName>
        <fullName evidence="2">Uncharacterized protein</fullName>
    </submittedName>
</protein>
<dbReference type="AlphaFoldDB" id="E5A6N8"/>
<accession>E5A6N8</accession>
<evidence type="ECO:0000313" key="3">
    <source>
        <dbReference type="Proteomes" id="UP000002668"/>
    </source>
</evidence>
<dbReference type="InParanoid" id="E5A6N8"/>
<gene>
    <name evidence="2" type="ORF">LEMA_uP085220.1</name>
</gene>
<reference evidence="3" key="1">
    <citation type="journal article" date="2011" name="Nat. Commun.">
        <title>Effector diversification within compartments of the Leptosphaeria maculans genome affected by Repeat-Induced Point mutations.</title>
        <authorList>
            <person name="Rouxel T."/>
            <person name="Grandaubert J."/>
            <person name="Hane J.K."/>
            <person name="Hoede C."/>
            <person name="van de Wouw A.P."/>
            <person name="Couloux A."/>
            <person name="Dominguez V."/>
            <person name="Anthouard V."/>
            <person name="Bally P."/>
            <person name="Bourras S."/>
            <person name="Cozijnsen A.J."/>
            <person name="Ciuffetti L.M."/>
            <person name="Degrave A."/>
            <person name="Dilmaghani A."/>
            <person name="Duret L."/>
            <person name="Fudal I."/>
            <person name="Goodwin S.B."/>
            <person name="Gout L."/>
            <person name="Glaser N."/>
            <person name="Linglin J."/>
            <person name="Kema G.H.J."/>
            <person name="Lapalu N."/>
            <person name="Lawrence C.B."/>
            <person name="May K."/>
            <person name="Meyer M."/>
            <person name="Ollivier B."/>
            <person name="Poulain J."/>
            <person name="Schoch C.L."/>
            <person name="Simon A."/>
            <person name="Spatafora J.W."/>
            <person name="Stachowiak A."/>
            <person name="Turgeon B.G."/>
            <person name="Tyler B.M."/>
            <person name="Vincent D."/>
            <person name="Weissenbach J."/>
            <person name="Amselem J."/>
            <person name="Quesneville H."/>
            <person name="Oliver R.P."/>
            <person name="Wincker P."/>
            <person name="Balesdent M.-H."/>
            <person name="Howlett B.J."/>
        </authorList>
    </citation>
    <scope>NUCLEOTIDE SEQUENCE [LARGE SCALE GENOMIC DNA]</scope>
    <source>
        <strain evidence="3">JN3 / isolate v23.1.3 / race Av1-4-5-6-7-8</strain>
    </source>
</reference>
<evidence type="ECO:0000313" key="2">
    <source>
        <dbReference type="EMBL" id="CBX99283.1"/>
    </source>
</evidence>
<dbReference type="Proteomes" id="UP000002668">
    <property type="component" value="Genome"/>
</dbReference>